<dbReference type="InterPro" id="IPR002401">
    <property type="entry name" value="Cyt_P450_E_grp-I"/>
</dbReference>
<dbReference type="InterPro" id="IPR036396">
    <property type="entry name" value="Cyt_P450_sf"/>
</dbReference>
<evidence type="ECO:0000256" key="6">
    <source>
        <dbReference type="ARBA" id="ARBA00023033"/>
    </source>
</evidence>
<comment type="cofactor">
    <cofactor evidence="7">
        <name>heme</name>
        <dbReference type="ChEBI" id="CHEBI:30413"/>
    </cofactor>
</comment>
<dbReference type="InterPro" id="IPR001128">
    <property type="entry name" value="Cyt_P450"/>
</dbReference>
<dbReference type="GO" id="GO:0004497">
    <property type="term" value="F:monooxygenase activity"/>
    <property type="evidence" value="ECO:0007669"/>
    <property type="project" value="UniProtKB-KW"/>
</dbReference>
<gene>
    <name evidence="9" type="ORF">KSX_52080</name>
</gene>
<dbReference type="PRINTS" id="PR00385">
    <property type="entry name" value="P450"/>
</dbReference>
<keyword evidence="4 8" id="KW-0560">Oxidoreductase</keyword>
<sequence>MAETIHPSPTATTPTAKRVPQYRSRNPLSATLAFQKQPLQFLGSLAKEYGDIVQFPLLNMQIVMLNHPDYIKRVLIDNISNYDKDVFIYKMLHTVMGEGLITSSGEKWRKRRRLMQPAFHRQRIEKLVDLINDITRGTIETWEEKTVRNETIYVKEEMLKITLKMVSMALMNIDASDAAQDFGRAFQTSNEVLAAFARMPFPPLSFPTPSHRRLRQAIQQMDVISYTVMRERRERQEDTGDLLSMMLASVDEETGEGLSDQELRDEIQTIFIAGHETSANALSWVWYLLSQHPDVEAKLHEEVDRVLGGRVPTMEDLSKLVYTRMVIDETMRLYPTVWQLMRRTINDDVIDGYYIPAGSIVFWSNYELHRHPAIWEDAERFDPERFAPEQVAKRPRHYFMPFSGGQRICIGNNFALMEMQVMLSLVAQNYRLVSLSDQPVEPKTALALVPSTDLPMKLVKR</sequence>
<keyword evidence="10" id="KW-1185">Reference proteome</keyword>
<dbReference type="InterPro" id="IPR017972">
    <property type="entry name" value="Cyt_P450_CS"/>
</dbReference>
<protein>
    <submittedName>
        <fullName evidence="9">Cytochrome P450</fullName>
    </submittedName>
</protein>
<dbReference type="PRINTS" id="PR00463">
    <property type="entry name" value="EP450I"/>
</dbReference>
<comment type="caution">
    <text evidence="9">The sequence shown here is derived from an EMBL/GenBank/DDBJ whole genome shotgun (WGS) entry which is preliminary data.</text>
</comment>
<dbReference type="InterPro" id="IPR050196">
    <property type="entry name" value="Cytochrome_P450_Monoox"/>
</dbReference>
<evidence type="ECO:0000256" key="7">
    <source>
        <dbReference type="PIRSR" id="PIRSR602401-1"/>
    </source>
</evidence>
<feature type="binding site" description="axial binding residue" evidence="7">
    <location>
        <position position="409"/>
    </location>
    <ligand>
        <name>heme</name>
        <dbReference type="ChEBI" id="CHEBI:30413"/>
    </ligand>
    <ligandPart>
        <name>Fe</name>
        <dbReference type="ChEBI" id="CHEBI:18248"/>
    </ligandPart>
</feature>
<evidence type="ECO:0000256" key="2">
    <source>
        <dbReference type="ARBA" id="ARBA00022617"/>
    </source>
</evidence>
<dbReference type="EMBL" id="BNJF01000002">
    <property type="protein sequence ID" value="GHO47045.1"/>
    <property type="molecule type" value="Genomic_DNA"/>
</dbReference>
<evidence type="ECO:0000313" key="9">
    <source>
        <dbReference type="EMBL" id="GHO47045.1"/>
    </source>
</evidence>
<comment type="similarity">
    <text evidence="1 8">Belongs to the cytochrome P450 family.</text>
</comment>
<dbReference type="SUPFAM" id="SSF48264">
    <property type="entry name" value="Cytochrome P450"/>
    <property type="match status" value="1"/>
</dbReference>
<dbReference type="Gene3D" id="1.10.630.10">
    <property type="entry name" value="Cytochrome P450"/>
    <property type="match status" value="1"/>
</dbReference>
<accession>A0A8J3MW10</accession>
<dbReference type="AlphaFoldDB" id="A0A8J3MW10"/>
<dbReference type="PANTHER" id="PTHR24291">
    <property type="entry name" value="CYTOCHROME P450 FAMILY 4"/>
    <property type="match status" value="1"/>
</dbReference>
<evidence type="ECO:0000256" key="1">
    <source>
        <dbReference type="ARBA" id="ARBA00010617"/>
    </source>
</evidence>
<name>A0A8J3MW10_9CHLR</name>
<evidence type="ECO:0000256" key="4">
    <source>
        <dbReference type="ARBA" id="ARBA00023002"/>
    </source>
</evidence>
<dbReference type="RefSeq" id="WP_220196367.1">
    <property type="nucleotide sequence ID" value="NZ_BNJF01000002.1"/>
</dbReference>
<evidence type="ECO:0000313" key="10">
    <source>
        <dbReference type="Proteomes" id="UP000612362"/>
    </source>
</evidence>
<evidence type="ECO:0000256" key="8">
    <source>
        <dbReference type="RuleBase" id="RU000461"/>
    </source>
</evidence>
<keyword evidence="6 8" id="KW-0503">Monooxygenase</keyword>
<evidence type="ECO:0000256" key="3">
    <source>
        <dbReference type="ARBA" id="ARBA00022723"/>
    </source>
</evidence>
<dbReference type="PANTHER" id="PTHR24291:SF50">
    <property type="entry name" value="BIFUNCTIONAL ALBAFLAVENONE MONOOXYGENASE_TERPENE SYNTHASE"/>
    <property type="match status" value="1"/>
</dbReference>
<reference evidence="9" key="1">
    <citation type="submission" date="2020-10" db="EMBL/GenBank/DDBJ databases">
        <title>Taxonomic study of unclassified bacteria belonging to the class Ktedonobacteria.</title>
        <authorList>
            <person name="Yabe S."/>
            <person name="Wang C.M."/>
            <person name="Zheng Y."/>
            <person name="Sakai Y."/>
            <person name="Cavaletti L."/>
            <person name="Monciardini P."/>
            <person name="Donadio S."/>
        </authorList>
    </citation>
    <scope>NUCLEOTIDE SEQUENCE</scope>
    <source>
        <strain evidence="9">SOSP1-1</strain>
    </source>
</reference>
<dbReference type="CDD" id="cd20620">
    <property type="entry name" value="CYP132-like"/>
    <property type="match status" value="1"/>
</dbReference>
<dbReference type="GO" id="GO:0020037">
    <property type="term" value="F:heme binding"/>
    <property type="evidence" value="ECO:0007669"/>
    <property type="project" value="InterPro"/>
</dbReference>
<proteinExistence type="inferred from homology"/>
<evidence type="ECO:0000256" key="5">
    <source>
        <dbReference type="ARBA" id="ARBA00023004"/>
    </source>
</evidence>
<organism evidence="9 10">
    <name type="scientific">Ktedonospora formicarum</name>
    <dbReference type="NCBI Taxonomy" id="2778364"/>
    <lineage>
        <taxon>Bacteria</taxon>
        <taxon>Bacillati</taxon>
        <taxon>Chloroflexota</taxon>
        <taxon>Ktedonobacteria</taxon>
        <taxon>Ktedonobacterales</taxon>
        <taxon>Ktedonobacteraceae</taxon>
        <taxon>Ktedonospora</taxon>
    </lineage>
</organism>
<dbReference type="GO" id="GO:0005506">
    <property type="term" value="F:iron ion binding"/>
    <property type="evidence" value="ECO:0007669"/>
    <property type="project" value="InterPro"/>
</dbReference>
<dbReference type="GO" id="GO:0016705">
    <property type="term" value="F:oxidoreductase activity, acting on paired donors, with incorporation or reduction of molecular oxygen"/>
    <property type="evidence" value="ECO:0007669"/>
    <property type="project" value="InterPro"/>
</dbReference>
<keyword evidence="5 7" id="KW-0408">Iron</keyword>
<keyword evidence="3 7" id="KW-0479">Metal-binding</keyword>
<dbReference type="PROSITE" id="PS00086">
    <property type="entry name" value="CYTOCHROME_P450"/>
    <property type="match status" value="1"/>
</dbReference>
<dbReference type="Pfam" id="PF00067">
    <property type="entry name" value="p450"/>
    <property type="match status" value="1"/>
</dbReference>
<keyword evidence="2 7" id="KW-0349">Heme</keyword>
<dbReference type="Proteomes" id="UP000612362">
    <property type="component" value="Unassembled WGS sequence"/>
</dbReference>